<evidence type="ECO:0000313" key="13">
    <source>
        <dbReference type="EMBL" id="KAF0687610.1"/>
    </source>
</evidence>
<feature type="non-terminal residue" evidence="13">
    <location>
        <position position="254"/>
    </location>
</feature>
<comment type="catalytic activity">
    <reaction evidence="9">
        <text>N(4)-(alpha-D-Man-(1-&gt;2)-alpha-D-Man-(1-&gt;2)-alpha-D-Man-(1-&gt;3)-[alpha-D-Man-(1-&gt;2)-alpha-D-Man-(1-&gt;3)-[alpha-D-Man-(1-&gt;2)-alpha-D-Man-(1-&gt;6)]-alpha-D-Man-(1-&gt;6)]-beta-D-Man-(1-&gt;4)-beta-D-GlcNAc-(1-&gt;4)-beta-D-GlcNAc)-L-asparaginyl-[protein] (N-glucan mannose isomer 9A1,2,3B1,2,3) + 4 H2O = N(4)-(alpha-D-Man-(1-&gt;3)-[alpha-D-Man-(1-&gt;3)-[alpha-D-Man-(1-&gt;6)]-alpha-D-Man-(1-&gt;6)]-beta-D-Man-(1-&gt;4)-beta-D-GlcNAc-(1-&gt;4)-beta-D-GlcNAc)-L-asparaginyl-[protein] (N-glucan mannose isomer 5A1,2) + 4 beta-D-mannose</text>
        <dbReference type="Rhea" id="RHEA:56008"/>
        <dbReference type="Rhea" id="RHEA-COMP:14356"/>
        <dbReference type="Rhea" id="RHEA-COMP:14367"/>
        <dbReference type="ChEBI" id="CHEBI:15377"/>
        <dbReference type="ChEBI" id="CHEBI:28563"/>
        <dbReference type="ChEBI" id="CHEBI:59087"/>
        <dbReference type="ChEBI" id="CHEBI:139493"/>
        <dbReference type="EC" id="3.2.1.113"/>
    </reaction>
</comment>
<feature type="compositionally biased region" description="Polar residues" evidence="11">
    <location>
        <begin position="59"/>
        <end position="70"/>
    </location>
</feature>
<keyword evidence="7" id="KW-1015">Disulfide bond</keyword>
<feature type="compositionally biased region" description="Basic and acidic residues" evidence="11">
    <location>
        <begin position="48"/>
        <end position="58"/>
    </location>
</feature>
<dbReference type="PANTHER" id="PTHR11742:SF55">
    <property type="entry name" value="ENDOPLASMIC RETICULUM MANNOSYL-OLIGOSACCHARIDE 1,2-ALPHA-MANNOSIDASE"/>
    <property type="match status" value="1"/>
</dbReference>
<comment type="pathway">
    <text evidence="2">Protein modification; protein glycosylation.</text>
</comment>
<evidence type="ECO:0000256" key="1">
    <source>
        <dbReference type="ARBA" id="ARBA00001913"/>
    </source>
</evidence>
<evidence type="ECO:0000256" key="5">
    <source>
        <dbReference type="ARBA" id="ARBA00022801"/>
    </source>
</evidence>
<evidence type="ECO:0000256" key="3">
    <source>
        <dbReference type="ARBA" id="ARBA00007658"/>
    </source>
</evidence>
<evidence type="ECO:0000256" key="4">
    <source>
        <dbReference type="ARBA" id="ARBA00022723"/>
    </source>
</evidence>
<dbReference type="PANTHER" id="PTHR11742">
    <property type="entry name" value="MANNOSYL-OLIGOSACCHARIDE ALPHA-1,2-MANNOSIDASE-RELATED"/>
    <property type="match status" value="1"/>
</dbReference>
<dbReference type="Gene3D" id="1.50.10.10">
    <property type="match status" value="1"/>
</dbReference>
<dbReference type="InterPro" id="IPR050749">
    <property type="entry name" value="Glycosyl_Hydrolase_47"/>
</dbReference>
<protein>
    <recommendedName>
        <fullName evidence="10">alpha-1,2-Mannosidase</fullName>
        <ecNumber evidence="10">3.2.1.-</ecNumber>
    </recommendedName>
</protein>
<keyword evidence="4" id="KW-0479">Metal-binding</keyword>
<evidence type="ECO:0000256" key="9">
    <source>
        <dbReference type="ARBA" id="ARBA00048605"/>
    </source>
</evidence>
<evidence type="ECO:0000256" key="2">
    <source>
        <dbReference type="ARBA" id="ARBA00004922"/>
    </source>
</evidence>
<comment type="similarity">
    <text evidence="3 10">Belongs to the glycosyl hydrolase 47 family.</text>
</comment>
<dbReference type="InterPro" id="IPR012341">
    <property type="entry name" value="6hp_glycosidase-like_sf"/>
</dbReference>
<evidence type="ECO:0000256" key="7">
    <source>
        <dbReference type="ARBA" id="ARBA00023157"/>
    </source>
</evidence>
<dbReference type="GO" id="GO:0016020">
    <property type="term" value="C:membrane"/>
    <property type="evidence" value="ECO:0007669"/>
    <property type="project" value="InterPro"/>
</dbReference>
<reference evidence="13" key="1">
    <citation type="submission" date="2019-06" db="EMBL/GenBank/DDBJ databases">
        <title>Genomics analysis of Aphanomyces spp. identifies a new class of oomycete effector associated with host adaptation.</title>
        <authorList>
            <person name="Gaulin E."/>
        </authorList>
    </citation>
    <scope>NUCLEOTIDE SEQUENCE</scope>
    <source>
        <strain evidence="13">CBS 578.67</strain>
    </source>
</reference>
<comment type="catalytic activity">
    <reaction evidence="8">
        <text>N(4)-(alpha-D-Man-(1-&gt;2)-alpha-D-Man-(1-&gt;2)-alpha-D-Man-(1-&gt;3)-[alpha-D-Man-(1-&gt;3)-[alpha-D-Man-(1-&gt;2)-alpha-D-Man-(1-&gt;6)]-alpha-D-Man-(1-&gt;6)]-beta-D-Man-(1-&gt;4)-beta-D-GlcNAc-(1-&gt;4)-beta-D-GlcNAc)-L-asparaginyl-[protein] (N-glucan mannose isomer 8A1,2,3B1,3) + 3 H2O = N(4)-(alpha-D-Man-(1-&gt;3)-[alpha-D-Man-(1-&gt;3)-[alpha-D-Man-(1-&gt;6)]-alpha-D-Man-(1-&gt;6)]-beta-D-Man-(1-&gt;4)-beta-D-GlcNAc-(1-&gt;4)-beta-D-GlcNAc)-L-asparaginyl-[protein] (N-glucan mannose isomer 5A1,2) + 3 beta-D-mannose</text>
        <dbReference type="Rhea" id="RHEA:56028"/>
        <dbReference type="Rhea" id="RHEA-COMP:14358"/>
        <dbReference type="Rhea" id="RHEA-COMP:14367"/>
        <dbReference type="ChEBI" id="CHEBI:15377"/>
        <dbReference type="ChEBI" id="CHEBI:28563"/>
        <dbReference type="ChEBI" id="CHEBI:59087"/>
        <dbReference type="ChEBI" id="CHEBI:60628"/>
        <dbReference type="EC" id="3.2.1.113"/>
    </reaction>
</comment>
<feature type="transmembrane region" description="Helical" evidence="12">
    <location>
        <begin position="12"/>
        <end position="30"/>
    </location>
</feature>
<dbReference type="PRINTS" id="PR00747">
    <property type="entry name" value="GLYHDRLASE47"/>
</dbReference>
<keyword evidence="6" id="KW-0106">Calcium</keyword>
<dbReference type="OrthoDB" id="8118055at2759"/>
<keyword evidence="5 10" id="KW-0378">Hydrolase</keyword>
<organism evidence="13">
    <name type="scientific">Aphanomyces stellatus</name>
    <dbReference type="NCBI Taxonomy" id="120398"/>
    <lineage>
        <taxon>Eukaryota</taxon>
        <taxon>Sar</taxon>
        <taxon>Stramenopiles</taxon>
        <taxon>Oomycota</taxon>
        <taxon>Saprolegniomycetes</taxon>
        <taxon>Saprolegniales</taxon>
        <taxon>Verrucalvaceae</taxon>
        <taxon>Aphanomyces</taxon>
    </lineage>
</organism>
<evidence type="ECO:0000256" key="12">
    <source>
        <dbReference type="SAM" id="Phobius"/>
    </source>
</evidence>
<dbReference type="EMBL" id="VJMH01006897">
    <property type="protein sequence ID" value="KAF0687610.1"/>
    <property type="molecule type" value="Genomic_DNA"/>
</dbReference>
<evidence type="ECO:0000256" key="8">
    <source>
        <dbReference type="ARBA" id="ARBA00047669"/>
    </source>
</evidence>
<dbReference type="EC" id="3.2.1.-" evidence="10"/>
<dbReference type="Pfam" id="PF01532">
    <property type="entry name" value="Glyco_hydro_47"/>
    <property type="match status" value="1"/>
</dbReference>
<evidence type="ECO:0000256" key="6">
    <source>
        <dbReference type="ARBA" id="ARBA00022837"/>
    </source>
</evidence>
<dbReference type="GO" id="GO:0005975">
    <property type="term" value="P:carbohydrate metabolic process"/>
    <property type="evidence" value="ECO:0007669"/>
    <property type="project" value="InterPro"/>
</dbReference>
<dbReference type="GO" id="GO:0004571">
    <property type="term" value="F:mannosyl-oligosaccharide 1,2-alpha-mannosidase activity"/>
    <property type="evidence" value="ECO:0007669"/>
    <property type="project" value="UniProtKB-EC"/>
</dbReference>
<dbReference type="InterPro" id="IPR001382">
    <property type="entry name" value="Glyco_hydro_47"/>
</dbReference>
<sequence length="254" mass="28204">MVYLSTSSRWLIAMACLWCTAYLVLLRYELMDASSIFVKQASSKSALRREGPESRDATTHSSYHTGTSLPSLLNDTTMQAKSVAAMKWAWKGYQAHAYGFDALNVQTMGTFSAMGHDMALTLVDSLDTLYLLGMMDEFNEAADWAEANMMAKHQLQGYVSAFETTIRALGGYLAAYQLSGRPGFLALADDLGTRLSRPFREVAFPRFQIDLVDGVAIGRSCLAEFTTIQLEFKYLARLTGKIEYADAVEAIMDR</sequence>
<keyword evidence="12" id="KW-0812">Transmembrane</keyword>
<dbReference type="AlphaFoldDB" id="A0A6A4XVM9"/>
<gene>
    <name evidence="13" type="ORF">As57867_020526</name>
</gene>
<name>A0A6A4XVM9_9STRA</name>
<dbReference type="GO" id="GO:0005509">
    <property type="term" value="F:calcium ion binding"/>
    <property type="evidence" value="ECO:0007669"/>
    <property type="project" value="InterPro"/>
</dbReference>
<comment type="cofactor">
    <cofactor evidence="1">
        <name>Ca(2+)</name>
        <dbReference type="ChEBI" id="CHEBI:29108"/>
    </cofactor>
</comment>
<feature type="region of interest" description="Disordered" evidence="11">
    <location>
        <begin position="48"/>
        <end position="70"/>
    </location>
</feature>
<dbReference type="SUPFAM" id="SSF48225">
    <property type="entry name" value="Seven-hairpin glycosidases"/>
    <property type="match status" value="1"/>
</dbReference>
<accession>A0A6A4XVM9</accession>
<keyword evidence="12" id="KW-0472">Membrane</keyword>
<dbReference type="InterPro" id="IPR036026">
    <property type="entry name" value="Seven-hairpin_glycosidases"/>
</dbReference>
<dbReference type="GO" id="GO:0005783">
    <property type="term" value="C:endoplasmic reticulum"/>
    <property type="evidence" value="ECO:0007669"/>
    <property type="project" value="TreeGrafter"/>
</dbReference>
<evidence type="ECO:0000256" key="10">
    <source>
        <dbReference type="RuleBase" id="RU361193"/>
    </source>
</evidence>
<comment type="caution">
    <text evidence="13">The sequence shown here is derived from an EMBL/GenBank/DDBJ whole genome shotgun (WGS) entry which is preliminary data.</text>
</comment>
<evidence type="ECO:0000256" key="11">
    <source>
        <dbReference type="SAM" id="MobiDB-lite"/>
    </source>
</evidence>
<proteinExistence type="inferred from homology"/>
<keyword evidence="12" id="KW-1133">Transmembrane helix</keyword>
<keyword evidence="10" id="KW-0326">Glycosidase</keyword>